<feature type="signal peptide" evidence="1">
    <location>
        <begin position="1"/>
        <end position="24"/>
    </location>
</feature>
<dbReference type="PROSITE" id="PS51257">
    <property type="entry name" value="PROKAR_LIPOPROTEIN"/>
    <property type="match status" value="1"/>
</dbReference>
<dbReference type="Proteomes" id="UP000028999">
    <property type="component" value="Unassembled WGS sequence"/>
</dbReference>
<proteinExistence type="predicted"/>
<keyword evidence="1" id="KW-0732">Signal</keyword>
<sequence>MEKITIIFVVLLLISSCMIMRSEGQSRCNKVEDCDPRGCKGSGVYSRVICQNHMCTCDHGSLIGGNCKGDGDCIPDGCPPKNQVKCKTGRCTCVPKLI</sequence>
<gene>
    <name evidence="2" type="primary">BnaA03g01130D</name>
    <name evidence="2" type="ORF">GSBRNA2T00049310001</name>
</gene>
<dbReference type="Gramene" id="CDY11277">
    <property type="protein sequence ID" value="CDY11277"/>
    <property type="gene ID" value="GSBRNA2T00049310001"/>
</dbReference>
<dbReference type="PaxDb" id="3708-A0A078FE47"/>
<protein>
    <submittedName>
        <fullName evidence="2">BnaA03g01130D protein</fullName>
    </submittedName>
</protein>
<keyword evidence="3" id="KW-1185">Reference proteome</keyword>
<evidence type="ECO:0000313" key="3">
    <source>
        <dbReference type="Proteomes" id="UP000028999"/>
    </source>
</evidence>
<feature type="chain" id="PRO_5044539516" evidence="1">
    <location>
        <begin position="25"/>
        <end position="98"/>
    </location>
</feature>
<name>A0A078FE47_BRANA</name>
<dbReference type="AlphaFoldDB" id="A0A078FE47"/>
<reference evidence="2 3" key="1">
    <citation type="journal article" date="2014" name="Science">
        <title>Plant genetics. Early allopolyploid evolution in the post-Neolithic Brassica napus oilseed genome.</title>
        <authorList>
            <person name="Chalhoub B."/>
            <person name="Denoeud F."/>
            <person name="Liu S."/>
            <person name="Parkin I.A."/>
            <person name="Tang H."/>
            <person name="Wang X."/>
            <person name="Chiquet J."/>
            <person name="Belcram H."/>
            <person name="Tong C."/>
            <person name="Samans B."/>
            <person name="Correa M."/>
            <person name="Da Silva C."/>
            <person name="Just J."/>
            <person name="Falentin C."/>
            <person name="Koh C.S."/>
            <person name="Le Clainche I."/>
            <person name="Bernard M."/>
            <person name="Bento P."/>
            <person name="Noel B."/>
            <person name="Labadie K."/>
            <person name="Alberti A."/>
            <person name="Charles M."/>
            <person name="Arnaud D."/>
            <person name="Guo H."/>
            <person name="Daviaud C."/>
            <person name="Alamery S."/>
            <person name="Jabbari K."/>
            <person name="Zhao M."/>
            <person name="Edger P.P."/>
            <person name="Chelaifa H."/>
            <person name="Tack D."/>
            <person name="Lassalle G."/>
            <person name="Mestiri I."/>
            <person name="Schnel N."/>
            <person name="Le Paslier M.C."/>
            <person name="Fan G."/>
            <person name="Renault V."/>
            <person name="Bayer P.E."/>
            <person name="Golicz A.A."/>
            <person name="Manoli S."/>
            <person name="Lee T.H."/>
            <person name="Thi V.H."/>
            <person name="Chalabi S."/>
            <person name="Hu Q."/>
            <person name="Fan C."/>
            <person name="Tollenaere R."/>
            <person name="Lu Y."/>
            <person name="Battail C."/>
            <person name="Shen J."/>
            <person name="Sidebottom C.H."/>
            <person name="Wang X."/>
            <person name="Canaguier A."/>
            <person name="Chauveau A."/>
            <person name="Berard A."/>
            <person name="Deniot G."/>
            <person name="Guan M."/>
            <person name="Liu Z."/>
            <person name="Sun F."/>
            <person name="Lim Y.P."/>
            <person name="Lyons E."/>
            <person name="Town C.D."/>
            <person name="Bancroft I."/>
            <person name="Wang X."/>
            <person name="Meng J."/>
            <person name="Ma J."/>
            <person name="Pires J.C."/>
            <person name="King G.J."/>
            <person name="Brunel D."/>
            <person name="Delourme R."/>
            <person name="Renard M."/>
            <person name="Aury J.M."/>
            <person name="Adams K.L."/>
            <person name="Batley J."/>
            <person name="Snowdon R.J."/>
            <person name="Tost J."/>
            <person name="Edwards D."/>
            <person name="Zhou Y."/>
            <person name="Hua W."/>
            <person name="Sharpe A.G."/>
            <person name="Paterson A.H."/>
            <person name="Guan C."/>
            <person name="Wincker P."/>
        </authorList>
    </citation>
    <scope>NUCLEOTIDE SEQUENCE [LARGE SCALE GENOMIC DNA]</scope>
    <source>
        <strain evidence="3">cv. Darmor-bzh</strain>
    </source>
</reference>
<dbReference type="EMBL" id="LK032010">
    <property type="protein sequence ID" value="CDY11277.1"/>
    <property type="molecule type" value="Genomic_DNA"/>
</dbReference>
<organism evidence="2 3">
    <name type="scientific">Brassica napus</name>
    <name type="common">Rape</name>
    <dbReference type="NCBI Taxonomy" id="3708"/>
    <lineage>
        <taxon>Eukaryota</taxon>
        <taxon>Viridiplantae</taxon>
        <taxon>Streptophyta</taxon>
        <taxon>Embryophyta</taxon>
        <taxon>Tracheophyta</taxon>
        <taxon>Spermatophyta</taxon>
        <taxon>Magnoliopsida</taxon>
        <taxon>eudicotyledons</taxon>
        <taxon>Gunneridae</taxon>
        <taxon>Pentapetalae</taxon>
        <taxon>rosids</taxon>
        <taxon>malvids</taxon>
        <taxon>Brassicales</taxon>
        <taxon>Brassicaceae</taxon>
        <taxon>Brassiceae</taxon>
        <taxon>Brassica</taxon>
    </lineage>
</organism>
<evidence type="ECO:0000313" key="2">
    <source>
        <dbReference type="EMBL" id="CDY11277.1"/>
    </source>
</evidence>
<accession>A0A078FE47</accession>
<evidence type="ECO:0000256" key="1">
    <source>
        <dbReference type="SAM" id="SignalP"/>
    </source>
</evidence>